<dbReference type="EMBL" id="JACHVA010000022">
    <property type="protein sequence ID" value="MBC2600532.1"/>
    <property type="molecule type" value="Genomic_DNA"/>
</dbReference>
<dbReference type="AlphaFoldDB" id="A0A7X1E4E6"/>
<organism evidence="1 2">
    <name type="scientific">Puniceicoccus vermicola</name>
    <dbReference type="NCBI Taxonomy" id="388746"/>
    <lineage>
        <taxon>Bacteria</taxon>
        <taxon>Pseudomonadati</taxon>
        <taxon>Verrucomicrobiota</taxon>
        <taxon>Opitutia</taxon>
        <taxon>Puniceicoccales</taxon>
        <taxon>Puniceicoccaceae</taxon>
        <taxon>Puniceicoccus</taxon>
    </lineage>
</organism>
<protein>
    <submittedName>
        <fullName evidence="1">YdeI/OmpD-associated family protein</fullName>
    </submittedName>
</protein>
<gene>
    <name evidence="1" type="ORF">H5P30_01920</name>
</gene>
<keyword evidence="2" id="KW-1185">Reference proteome</keyword>
<proteinExistence type="predicted"/>
<accession>A0A7X1E4E6</accession>
<dbReference type="Pfam" id="PF13376">
    <property type="entry name" value="OmdA"/>
    <property type="match status" value="1"/>
</dbReference>
<evidence type="ECO:0000313" key="2">
    <source>
        <dbReference type="Proteomes" id="UP000525652"/>
    </source>
</evidence>
<comment type="caution">
    <text evidence="1">The sequence shown here is derived from an EMBL/GenBank/DDBJ whole genome shotgun (WGS) entry which is preliminary data.</text>
</comment>
<name>A0A7X1E4E6_9BACT</name>
<evidence type="ECO:0000313" key="1">
    <source>
        <dbReference type="EMBL" id="MBC2600532.1"/>
    </source>
</evidence>
<dbReference type="RefSeq" id="WP_185691275.1">
    <property type="nucleotide sequence ID" value="NZ_JACHVA010000022.1"/>
</dbReference>
<dbReference type="Proteomes" id="UP000525652">
    <property type="component" value="Unassembled WGS sequence"/>
</dbReference>
<reference evidence="1 2" key="1">
    <citation type="submission" date="2020-07" db="EMBL/GenBank/DDBJ databases">
        <authorList>
            <person name="Feng X."/>
        </authorList>
    </citation>
    <scope>NUCLEOTIDE SEQUENCE [LARGE SCALE GENOMIC DNA]</scope>
    <source>
        <strain evidence="1 2">JCM14086</strain>
    </source>
</reference>
<sequence>MLSTKQIPSPDGKAIEAFASQAVFEEWIARQDVGHEGIWIRFFKKNSGVDSITYAEALDIALCYGWIYGPVRSADDISWIHKFVPRRQCSVWSQINKEHIARLTREGRMKPQGTKQVDAAKADGRWDAAYASSSTFEMPEYFMTALKQSPKAYDFYMKLPKSYRYHIYYQLQSAKKATTRSSRVAKFLDMMERKEKPR</sequence>